<sequence length="66" mass="8094">MLVSFTMPANLYIYETFYSISYPYGKIGECFYYFISHFEFLKYKNYFNILVLIVLNYLCFKSYEII</sequence>
<protein>
    <submittedName>
        <fullName evidence="1">Uncharacterized protein</fullName>
    </submittedName>
</protein>
<geneLocation type="plasmid" evidence="1">
    <name>p47EC</name>
</geneLocation>
<dbReference type="EMBL" id="MK134376">
    <property type="protein sequence ID" value="QBQ69721.1"/>
    <property type="molecule type" value="Genomic_DNA"/>
</dbReference>
<reference evidence="1" key="1">
    <citation type="submission" date="2018-11" db="EMBL/GenBank/DDBJ databases">
        <title>Emergence of plasmid-mediated tetracycline resistance in animals and humans.</title>
        <authorList>
            <person name="He T."/>
            <person name="Wang R."/>
            <person name="Liu D."/>
            <person name="Walsh T.R."/>
            <person name="Zhang R."/>
            <person name="Lv Y."/>
            <person name="Ke Y."/>
            <person name="Ji Q."/>
            <person name="Wei R."/>
            <person name="Liu Z."/>
            <person name="Shen Y."/>
            <person name="Sun L."/>
            <person name="Lei L."/>
            <person name="Lv Z."/>
            <person name="Li Y."/>
            <person name="Pang M."/>
            <person name="Wang L."/>
            <person name="Sun Q."/>
            <person name="Shen Z."/>
            <person name="Wang S."/>
            <person name="Chen G."/>
            <person name="Wu C."/>
            <person name="Shen J."/>
            <person name="Wang Y."/>
        </authorList>
    </citation>
    <scope>NUCLEOTIDE SEQUENCE</scope>
    <source>
        <strain evidence="1">47EC</strain>
        <plasmid evidence="1">p47EC</plasmid>
    </source>
</reference>
<organism evidence="1">
    <name type="scientific">Escherichia coli</name>
    <dbReference type="NCBI Taxonomy" id="562"/>
    <lineage>
        <taxon>Bacteria</taxon>
        <taxon>Pseudomonadati</taxon>
        <taxon>Pseudomonadota</taxon>
        <taxon>Gammaproteobacteria</taxon>
        <taxon>Enterobacterales</taxon>
        <taxon>Enterobacteriaceae</taxon>
        <taxon>Escherichia</taxon>
    </lineage>
</organism>
<keyword evidence="1" id="KW-0614">Plasmid</keyword>
<proteinExistence type="predicted"/>
<evidence type="ECO:0000313" key="1">
    <source>
        <dbReference type="EMBL" id="QBQ69721.1"/>
    </source>
</evidence>
<dbReference type="AlphaFoldDB" id="A0A482M925"/>
<name>A0A482M925_ECOLX</name>
<accession>A0A482M925</accession>